<dbReference type="Gene3D" id="3.40.50.12780">
    <property type="entry name" value="N-terminal domain of ligase-like"/>
    <property type="match status" value="1"/>
</dbReference>
<gene>
    <name evidence="4" type="primary">FAA2_2</name>
    <name evidence="4" type="ORF">H4R18_003036</name>
</gene>
<accession>A0A9W8HBG9</accession>
<keyword evidence="4" id="KW-0436">Ligase</keyword>
<evidence type="ECO:0000259" key="3">
    <source>
        <dbReference type="Pfam" id="PF00501"/>
    </source>
</evidence>
<organism evidence="4 5">
    <name type="scientific">Coemansia javaensis</name>
    <dbReference type="NCBI Taxonomy" id="2761396"/>
    <lineage>
        <taxon>Eukaryota</taxon>
        <taxon>Fungi</taxon>
        <taxon>Fungi incertae sedis</taxon>
        <taxon>Zoopagomycota</taxon>
        <taxon>Kickxellomycotina</taxon>
        <taxon>Kickxellomycetes</taxon>
        <taxon>Kickxellales</taxon>
        <taxon>Kickxellaceae</taxon>
        <taxon>Coemansia</taxon>
    </lineage>
</organism>
<sequence length="690" mass="74595">MRSYLVPGSAEPGFSAIMRHPASKDGRLVDEHGAVTTVYELFHYAVAQDPERRLIGRRAFDPATRTFGEYEWTTSREAAQAVAELAAGLDQVYERHAQAGGGAAGLPYAHQQGLGLYSINRPEWLLADFAAQRMGRYSVALYDTLGADAVEHVVRHAGLQVVACSVDKIPRLLRLRARLPTLRAIVSMDALAGRARSPAALPFTAGAVHVLREWAAAAGVALLDVDEVAAMGRAAPRAARPPRPDDLCTICYTSGTTGDPKGAMVTHGAYAHSVRAGAAAAAMPAELHLSFLPLAHCYERNTLLVGLLRGGRVGFYSGDVLRIADDAQALRPTVLLGVPRLFNRIYDRIAAETVRAPGLRGVVARAALRQKTARLEAGGGVRHALWDRVLCDKIRAFFGGRLEMLISGSAPLDPHVLSFLRVALAAVVREGYGSTECNGAATVSVPDEHTAGHVGVPFPGVDVRLRDVPDMGYRATDRPLPRGEVLVRTPHTFAGYYRDEPRTLEAYDAGGWLVTGDIGQFTADGNLQIIDRRKNILKLAQGEYVAVEYLETVYSRHRLVQTIFVHGDSLQSFLVAVVVPEPDEFLPWARAIAGPTTTTDDDDSGSLPALCRSPAVVRALLDELAALGRSAGLQGFEIVRAIHCEPTPFDIETNGLLTATLKIRRTVARDHYRRQIDKMYAEGGRPSSAV</sequence>
<dbReference type="OrthoDB" id="1700726at2759"/>
<feature type="domain" description="AMP-dependent synthetase/ligase" evidence="3">
    <location>
        <begin position="63"/>
        <end position="497"/>
    </location>
</feature>
<dbReference type="InterPro" id="IPR020845">
    <property type="entry name" value="AMP-binding_CS"/>
</dbReference>
<dbReference type="Pfam" id="PF00501">
    <property type="entry name" value="AMP-binding"/>
    <property type="match status" value="1"/>
</dbReference>
<dbReference type="GO" id="GO:0004467">
    <property type="term" value="F:long-chain fatty acid-CoA ligase activity"/>
    <property type="evidence" value="ECO:0007669"/>
    <property type="project" value="UniProtKB-EC"/>
</dbReference>
<dbReference type="GO" id="GO:0016020">
    <property type="term" value="C:membrane"/>
    <property type="evidence" value="ECO:0007669"/>
    <property type="project" value="TreeGrafter"/>
</dbReference>
<dbReference type="PANTHER" id="PTHR43272:SF33">
    <property type="entry name" value="AMP-BINDING DOMAIN-CONTAINING PROTEIN-RELATED"/>
    <property type="match status" value="1"/>
</dbReference>
<dbReference type="GO" id="GO:0005783">
    <property type="term" value="C:endoplasmic reticulum"/>
    <property type="evidence" value="ECO:0007669"/>
    <property type="project" value="TreeGrafter"/>
</dbReference>
<dbReference type="PROSITE" id="PS00455">
    <property type="entry name" value="AMP_BINDING"/>
    <property type="match status" value="1"/>
</dbReference>
<evidence type="ECO:0000313" key="4">
    <source>
        <dbReference type="EMBL" id="KAJ2781166.1"/>
    </source>
</evidence>
<dbReference type="SUPFAM" id="SSF56801">
    <property type="entry name" value="Acetyl-CoA synthetase-like"/>
    <property type="match status" value="1"/>
</dbReference>
<keyword evidence="5" id="KW-1185">Reference proteome</keyword>
<dbReference type="Proteomes" id="UP001140217">
    <property type="component" value="Unassembled WGS sequence"/>
</dbReference>
<evidence type="ECO:0000256" key="1">
    <source>
        <dbReference type="ARBA" id="ARBA00022741"/>
    </source>
</evidence>
<dbReference type="PANTHER" id="PTHR43272">
    <property type="entry name" value="LONG-CHAIN-FATTY-ACID--COA LIGASE"/>
    <property type="match status" value="1"/>
</dbReference>
<keyword evidence="2" id="KW-0067">ATP-binding</keyword>
<dbReference type="EMBL" id="JANBUL010000113">
    <property type="protein sequence ID" value="KAJ2781166.1"/>
    <property type="molecule type" value="Genomic_DNA"/>
</dbReference>
<dbReference type="GO" id="GO:0005524">
    <property type="term" value="F:ATP binding"/>
    <property type="evidence" value="ECO:0007669"/>
    <property type="project" value="UniProtKB-KW"/>
</dbReference>
<dbReference type="InterPro" id="IPR042099">
    <property type="entry name" value="ANL_N_sf"/>
</dbReference>
<dbReference type="EC" id="6.2.1.3" evidence="4"/>
<evidence type="ECO:0000256" key="2">
    <source>
        <dbReference type="ARBA" id="ARBA00022840"/>
    </source>
</evidence>
<keyword evidence="1" id="KW-0547">Nucleotide-binding</keyword>
<dbReference type="InterPro" id="IPR000873">
    <property type="entry name" value="AMP-dep_synth/lig_dom"/>
</dbReference>
<dbReference type="AlphaFoldDB" id="A0A9W8HBG9"/>
<name>A0A9W8HBG9_9FUNG</name>
<proteinExistence type="predicted"/>
<comment type="caution">
    <text evidence="4">The sequence shown here is derived from an EMBL/GenBank/DDBJ whole genome shotgun (WGS) entry which is preliminary data.</text>
</comment>
<evidence type="ECO:0000313" key="5">
    <source>
        <dbReference type="Proteomes" id="UP001140217"/>
    </source>
</evidence>
<protein>
    <submittedName>
        <fullName evidence="4">Medium-chain fatty acid-CoA ligase faa2</fullName>
        <ecNumber evidence="4">6.2.1.3</ecNumber>
    </submittedName>
</protein>
<reference evidence="4" key="1">
    <citation type="submission" date="2022-07" db="EMBL/GenBank/DDBJ databases">
        <title>Phylogenomic reconstructions and comparative analyses of Kickxellomycotina fungi.</title>
        <authorList>
            <person name="Reynolds N.K."/>
            <person name="Stajich J.E."/>
            <person name="Barry K."/>
            <person name="Grigoriev I.V."/>
            <person name="Crous P."/>
            <person name="Smith M.E."/>
        </authorList>
    </citation>
    <scope>NUCLEOTIDE SEQUENCE</scope>
    <source>
        <strain evidence="4">NBRC 105414</strain>
    </source>
</reference>